<feature type="compositionally biased region" description="Low complexity" evidence="1">
    <location>
        <begin position="224"/>
        <end position="234"/>
    </location>
</feature>
<dbReference type="EMBL" id="LT969576">
    <property type="protein sequence ID" value="SOV81985.1"/>
    <property type="molecule type" value="Genomic_DNA"/>
</dbReference>
<name>A0A2P9DLT4_PLARE</name>
<dbReference type="AlphaFoldDB" id="A0A2P9DLT4"/>
<organism evidence="4 5">
    <name type="scientific">Plasmodium reichenowi</name>
    <dbReference type="NCBI Taxonomy" id="5854"/>
    <lineage>
        <taxon>Eukaryota</taxon>
        <taxon>Sar</taxon>
        <taxon>Alveolata</taxon>
        <taxon>Apicomplexa</taxon>
        <taxon>Aconoidasida</taxon>
        <taxon>Haemosporida</taxon>
        <taxon>Plasmodiidae</taxon>
        <taxon>Plasmodium</taxon>
        <taxon>Plasmodium (Laverania)</taxon>
    </lineage>
</organism>
<keyword evidence="2" id="KW-0732">Signal</keyword>
<feature type="domain" description="Merozoite surface protein C-terminal" evidence="3">
    <location>
        <begin position="254"/>
        <end position="376"/>
    </location>
</feature>
<feature type="region of interest" description="Disordered" evidence="1">
    <location>
        <begin position="80"/>
        <end position="249"/>
    </location>
</feature>
<sequence length="382" mass="43138">MKRQIILFASLFIFSLNLTLSYEKSNNRLGYYNEENADNKEKNKITSMFNDIKVDIQNDVEENLDNGKNVLEDEHLVIGQEGQTDNEGSHTETESQRSVGSGATDASVANRESELSRATEPREDVTTVQPVTQLRESGTKEALESQESPGPQGTSGLQGERVPGALSSVSQTSNPDVSSRSEQPQRVPESPRPEGTSTQSQPRRSTESDASADNKNGSQTNVRTISNSSNSITSPQTAQPSNNENNTVSTTSEVKYLDLLYDDLLTNSEGKHQVDFGENHKKYNIFRKHYDDFVINQKEYDIIKKLLNSIFRDNNENEKMKKLVSVFQKALTDKKFHDQFKNFIHGIYGFAKRHSYLRNEKIQNDSEYKEFFENAVDLLNTL</sequence>
<feature type="compositionally biased region" description="Polar residues" evidence="1">
    <location>
        <begin position="126"/>
        <end position="136"/>
    </location>
</feature>
<dbReference type="Pfam" id="PF12948">
    <property type="entry name" value="MSP7_C"/>
    <property type="match status" value="1"/>
</dbReference>
<dbReference type="InterPro" id="IPR024781">
    <property type="entry name" value="MSP_C"/>
</dbReference>
<dbReference type="VEuPathDB" id="PlasmoDB:PRG01_1337100"/>
<feature type="compositionally biased region" description="Polar residues" evidence="1">
    <location>
        <begin position="195"/>
        <end position="223"/>
    </location>
</feature>
<protein>
    <submittedName>
        <fullName evidence="4">MSP7-like protein</fullName>
    </submittedName>
</protein>
<evidence type="ECO:0000313" key="5">
    <source>
        <dbReference type="Proteomes" id="UP000240500"/>
    </source>
</evidence>
<evidence type="ECO:0000256" key="1">
    <source>
        <dbReference type="SAM" id="MobiDB-lite"/>
    </source>
</evidence>
<evidence type="ECO:0000256" key="2">
    <source>
        <dbReference type="SAM" id="SignalP"/>
    </source>
</evidence>
<dbReference type="OrthoDB" id="386841at2759"/>
<feature type="compositionally biased region" description="Polar residues" evidence="1">
    <location>
        <begin position="167"/>
        <end position="184"/>
    </location>
</feature>
<feature type="compositionally biased region" description="Polar residues" evidence="1">
    <location>
        <begin position="145"/>
        <end position="157"/>
    </location>
</feature>
<proteinExistence type="predicted"/>
<evidence type="ECO:0000259" key="3">
    <source>
        <dbReference type="Pfam" id="PF12948"/>
    </source>
</evidence>
<dbReference type="Proteomes" id="UP000240500">
    <property type="component" value="Chromosome 13"/>
</dbReference>
<dbReference type="VEuPathDB" id="PlasmoDB:PRCDC_1334000"/>
<evidence type="ECO:0000313" key="4">
    <source>
        <dbReference type="EMBL" id="SOV81985.1"/>
    </source>
</evidence>
<feature type="chain" id="PRO_5015183674" evidence="2">
    <location>
        <begin position="22"/>
        <end position="382"/>
    </location>
</feature>
<reference evidence="4 5" key="1">
    <citation type="submission" date="2016-09" db="EMBL/GenBank/DDBJ databases">
        <authorList>
            <consortium name="Pathogen Informatics"/>
        </authorList>
    </citation>
    <scope>NUCLEOTIDE SEQUENCE [LARGE SCALE GENOMIC DNA]</scope>
</reference>
<feature type="compositionally biased region" description="Basic and acidic residues" evidence="1">
    <location>
        <begin position="111"/>
        <end position="125"/>
    </location>
</feature>
<gene>
    <name evidence="4" type="ORF">PRG01_1337100</name>
</gene>
<feature type="signal peptide" evidence="2">
    <location>
        <begin position="1"/>
        <end position="21"/>
    </location>
</feature>
<accession>A0A2P9DLT4</accession>